<name>A0A814JCA9_9BILA</name>
<dbReference type="EMBL" id="CAJNOQ010003928">
    <property type="protein sequence ID" value="CAF1036328.1"/>
    <property type="molecule type" value="Genomic_DNA"/>
</dbReference>
<evidence type="ECO:0000313" key="1">
    <source>
        <dbReference type="EMBL" id="CAF1036328.1"/>
    </source>
</evidence>
<proteinExistence type="predicted"/>
<comment type="caution">
    <text evidence="1">The sequence shown here is derived from an EMBL/GenBank/DDBJ whole genome shotgun (WGS) entry which is preliminary data.</text>
</comment>
<accession>A0A814JCA9</accession>
<evidence type="ECO:0000313" key="2">
    <source>
        <dbReference type="EMBL" id="CAF3806928.1"/>
    </source>
</evidence>
<reference evidence="1" key="1">
    <citation type="submission" date="2021-02" db="EMBL/GenBank/DDBJ databases">
        <authorList>
            <person name="Nowell W R."/>
        </authorList>
    </citation>
    <scope>NUCLEOTIDE SEQUENCE</scope>
</reference>
<dbReference type="Proteomes" id="UP000681722">
    <property type="component" value="Unassembled WGS sequence"/>
</dbReference>
<organism evidence="1 3">
    <name type="scientific">Didymodactylos carnosus</name>
    <dbReference type="NCBI Taxonomy" id="1234261"/>
    <lineage>
        <taxon>Eukaryota</taxon>
        <taxon>Metazoa</taxon>
        <taxon>Spiralia</taxon>
        <taxon>Gnathifera</taxon>
        <taxon>Rotifera</taxon>
        <taxon>Eurotatoria</taxon>
        <taxon>Bdelloidea</taxon>
        <taxon>Philodinida</taxon>
        <taxon>Philodinidae</taxon>
        <taxon>Didymodactylos</taxon>
    </lineage>
</organism>
<gene>
    <name evidence="1" type="ORF">GPM918_LOCUS15545</name>
    <name evidence="2" type="ORF">SRO942_LOCUS15547</name>
</gene>
<dbReference type="EMBL" id="CAJOBC010003929">
    <property type="protein sequence ID" value="CAF3806928.1"/>
    <property type="molecule type" value="Genomic_DNA"/>
</dbReference>
<evidence type="ECO:0000313" key="3">
    <source>
        <dbReference type="Proteomes" id="UP000663829"/>
    </source>
</evidence>
<keyword evidence="3" id="KW-1185">Reference proteome</keyword>
<protein>
    <submittedName>
        <fullName evidence="1">Uncharacterized protein</fullName>
    </submittedName>
</protein>
<dbReference type="Proteomes" id="UP000663829">
    <property type="component" value="Unassembled WGS sequence"/>
</dbReference>
<dbReference type="AlphaFoldDB" id="A0A814JCA9"/>
<sequence>MAKQIIQRIKDDVSKIYDRIRNNASDKTSDTKFTIKKTTKVYVTAVIKNLREFQDVCVDQQLKKQVNGMCIDVGICRLMEQHNYVLYIML</sequence>